<feature type="domain" description="Rhodopsin" evidence="8">
    <location>
        <begin position="34"/>
        <end position="270"/>
    </location>
</feature>
<dbReference type="Proteomes" id="UP000094444">
    <property type="component" value="Unassembled WGS sequence"/>
</dbReference>
<feature type="transmembrane region" description="Helical" evidence="7">
    <location>
        <begin position="85"/>
        <end position="109"/>
    </location>
</feature>
<feature type="transmembrane region" description="Helical" evidence="7">
    <location>
        <begin position="49"/>
        <end position="73"/>
    </location>
</feature>
<keyword evidence="4 7" id="KW-0472">Membrane</keyword>
<dbReference type="PANTHER" id="PTHR33048:SF42">
    <property type="entry name" value="INTEGRAL MEMBRANE PROTEIN"/>
    <property type="match status" value="1"/>
</dbReference>
<evidence type="ECO:0000256" key="6">
    <source>
        <dbReference type="SAM" id="MobiDB-lite"/>
    </source>
</evidence>
<feature type="transmembrane region" description="Helical" evidence="7">
    <location>
        <begin position="18"/>
        <end position="37"/>
    </location>
</feature>
<evidence type="ECO:0000256" key="1">
    <source>
        <dbReference type="ARBA" id="ARBA00004141"/>
    </source>
</evidence>
<dbReference type="OrthoDB" id="5417887at2759"/>
<comment type="subcellular location">
    <subcellularLocation>
        <location evidence="1">Membrane</location>
        <topology evidence="1">Multi-pass membrane protein</topology>
    </subcellularLocation>
</comment>
<evidence type="ECO:0000256" key="4">
    <source>
        <dbReference type="ARBA" id="ARBA00023136"/>
    </source>
</evidence>
<dbReference type="GO" id="GO:0016020">
    <property type="term" value="C:membrane"/>
    <property type="evidence" value="ECO:0007669"/>
    <property type="project" value="UniProtKB-SubCell"/>
</dbReference>
<comment type="similarity">
    <text evidence="5">Belongs to the SAT4 family.</text>
</comment>
<dbReference type="PANTHER" id="PTHR33048">
    <property type="entry name" value="PTH11-LIKE INTEGRAL MEMBRANE PROTEIN (AFU_ORTHOLOGUE AFUA_5G11245)"/>
    <property type="match status" value="1"/>
</dbReference>
<feature type="region of interest" description="Disordered" evidence="6">
    <location>
        <begin position="275"/>
        <end position="301"/>
    </location>
</feature>
<gene>
    <name evidence="9" type="ORF">DHEL01_v202367</name>
</gene>
<evidence type="ECO:0000256" key="7">
    <source>
        <dbReference type="SAM" id="Phobius"/>
    </source>
</evidence>
<comment type="caution">
    <text evidence="9">The sequence shown here is derived from an EMBL/GenBank/DDBJ whole genome shotgun (WGS) entry which is preliminary data.</text>
</comment>
<dbReference type="InParanoid" id="A0A2P5I9S8"/>
<dbReference type="AlphaFoldDB" id="A0A2P5I9S8"/>
<accession>A0A2P5I9S8</accession>
<feature type="compositionally biased region" description="Low complexity" evidence="6">
    <location>
        <begin position="276"/>
        <end position="291"/>
    </location>
</feature>
<dbReference type="InterPro" id="IPR052337">
    <property type="entry name" value="SAT4-like"/>
</dbReference>
<feature type="transmembrane region" description="Helical" evidence="7">
    <location>
        <begin position="164"/>
        <end position="190"/>
    </location>
</feature>
<dbReference type="Pfam" id="PF20684">
    <property type="entry name" value="Fung_rhodopsin"/>
    <property type="match status" value="1"/>
</dbReference>
<reference evidence="9" key="1">
    <citation type="submission" date="2017-09" db="EMBL/GenBank/DDBJ databases">
        <title>Polyketide synthases of a Diaporthe helianthi virulent isolate.</title>
        <authorList>
            <person name="Baroncelli R."/>
        </authorList>
    </citation>
    <scope>NUCLEOTIDE SEQUENCE [LARGE SCALE GENOMIC DNA]</scope>
    <source>
        <strain evidence="9">7/96</strain>
    </source>
</reference>
<evidence type="ECO:0000313" key="10">
    <source>
        <dbReference type="Proteomes" id="UP000094444"/>
    </source>
</evidence>
<keyword evidence="3 7" id="KW-1133">Transmembrane helix</keyword>
<sequence length="393" mass="43032">MSVSPFVLRSGYVELAKVVHSTCGALTTVFLSTRLWARAQYYHGLWRDDYILIAAWVCLLMSNGFGAASPAYGFNVLDGNPHGQVIQFTAVSFMYGSIALSKTAFSLTLLRLTSGWRSKGLLWLVMVLTNTFNLAMFILTWLDICDSRFDLAHLPGRCVPMSVATWLHMGGTLNSLVCDIILTCYPWWIISQVTYIPAREKWAVAGSMGLVGVAILVEVAKIVIFSMIPSHKHGEVDYTYGVVAVCCLHQAESAVFIIAQTIPVIRVMLQSEDTSLRSTTSSRPASTRPKSGAGPTQATEPIELIQLPSGRIVAADSEEARAVSQSREVPRGIGALAAQPRADVTVASPPQQGAGQRIFRADDDVHRIWHEMGLSRRAWSKSPSPPPEEARRL</sequence>
<evidence type="ECO:0000256" key="2">
    <source>
        <dbReference type="ARBA" id="ARBA00022692"/>
    </source>
</evidence>
<dbReference type="STRING" id="158607.A0A2P5I9S8"/>
<feature type="transmembrane region" description="Helical" evidence="7">
    <location>
        <begin position="202"/>
        <end position="228"/>
    </location>
</feature>
<evidence type="ECO:0000313" key="9">
    <source>
        <dbReference type="EMBL" id="POS79244.1"/>
    </source>
</evidence>
<evidence type="ECO:0000259" key="8">
    <source>
        <dbReference type="Pfam" id="PF20684"/>
    </source>
</evidence>
<evidence type="ECO:0000256" key="5">
    <source>
        <dbReference type="ARBA" id="ARBA00038359"/>
    </source>
</evidence>
<organism evidence="9 10">
    <name type="scientific">Diaporthe helianthi</name>
    <dbReference type="NCBI Taxonomy" id="158607"/>
    <lineage>
        <taxon>Eukaryota</taxon>
        <taxon>Fungi</taxon>
        <taxon>Dikarya</taxon>
        <taxon>Ascomycota</taxon>
        <taxon>Pezizomycotina</taxon>
        <taxon>Sordariomycetes</taxon>
        <taxon>Sordariomycetidae</taxon>
        <taxon>Diaporthales</taxon>
        <taxon>Diaporthaceae</taxon>
        <taxon>Diaporthe</taxon>
    </lineage>
</organism>
<feature type="transmembrane region" description="Helical" evidence="7">
    <location>
        <begin position="121"/>
        <end position="144"/>
    </location>
</feature>
<proteinExistence type="inferred from homology"/>
<dbReference type="EMBL" id="MAVT02000128">
    <property type="protein sequence ID" value="POS79244.1"/>
    <property type="molecule type" value="Genomic_DNA"/>
</dbReference>
<keyword evidence="2 7" id="KW-0812">Transmembrane</keyword>
<dbReference type="InterPro" id="IPR049326">
    <property type="entry name" value="Rhodopsin_dom_fungi"/>
</dbReference>
<keyword evidence="10" id="KW-1185">Reference proteome</keyword>
<name>A0A2P5I9S8_DIAHE</name>
<protein>
    <recommendedName>
        <fullName evidence="8">Rhodopsin domain-containing protein</fullName>
    </recommendedName>
</protein>
<evidence type="ECO:0000256" key="3">
    <source>
        <dbReference type="ARBA" id="ARBA00022989"/>
    </source>
</evidence>